<organism evidence="1 2">
    <name type="scientific">candidate division WOR-3 bacterium</name>
    <dbReference type="NCBI Taxonomy" id="2052148"/>
    <lineage>
        <taxon>Bacteria</taxon>
        <taxon>Bacteria division WOR-3</taxon>
    </lineage>
</organism>
<evidence type="ECO:0000313" key="1">
    <source>
        <dbReference type="EMBL" id="HEC78521.1"/>
    </source>
</evidence>
<name>A0A9C9K033_UNCW3</name>
<comment type="caution">
    <text evidence="1">The sequence shown here is derived from an EMBL/GenBank/DDBJ whole genome shotgun (WGS) entry which is preliminary data.</text>
</comment>
<dbReference type="CDD" id="cd09618">
    <property type="entry name" value="CBM9_like_2"/>
    <property type="match status" value="1"/>
</dbReference>
<dbReference type="Proteomes" id="UP000885826">
    <property type="component" value="Unassembled WGS sequence"/>
</dbReference>
<reference evidence="1" key="1">
    <citation type="journal article" date="2020" name="mSystems">
        <title>Genome- and Community-Level Interaction Insights into Carbon Utilization and Element Cycling Functions of Hydrothermarchaeota in Hydrothermal Sediment.</title>
        <authorList>
            <person name="Zhou Z."/>
            <person name="Liu Y."/>
            <person name="Xu W."/>
            <person name="Pan J."/>
            <person name="Luo Z.H."/>
            <person name="Li M."/>
        </authorList>
    </citation>
    <scope>NUCLEOTIDE SEQUENCE</scope>
    <source>
        <strain evidence="1">HyVt-388</strain>
    </source>
</reference>
<accession>A0A9C9K033</accession>
<dbReference type="AlphaFoldDB" id="A0A9C9K033"/>
<evidence type="ECO:0008006" key="3">
    <source>
        <dbReference type="Google" id="ProtNLM"/>
    </source>
</evidence>
<sequence length="740" mass="86844">MINLRKYKILFLFFLNMGVAQIYKSPEIIAGKTSESINIDGYLDDREWKNAALCSLCYEFEPGNMVTPEVKTEILICYDNEYIYFGGICYENDMSKLRATRRKPGENHLTDDNLMISINTFINVEEEYVFSVNPYGHQYDFYEGGGGRMGEAWFEDLDFIWKAGTQIFDSCWTFEIAIPFKSLRFPSTEIQVWRLGLKRYRPRDVDYYYSWDPQPHGVFSSFSFRGRLYINEHLIITKQFEFLPYFVGEIKQDSSGLLSLGKRIGVSGKYYFTFNNVLDWAVLPDYSQIESDAPQIDVNTTSALYYEEKRPFFMERKSLFETPIEVFYSRTINDPLIAIKFTADTKNLHFGYISAYDQHTLWFLPFKEASFLLTSNYHSFSNVLRTRKNITGQSFVGLLAVSRDIKKNGFSRYLGLDGKFYFLNNFTFDYQGLLTWNKEIDDTILFGSHPEADFSTHTSSFDGEEFIGSGFYLNLAHNSKHLNLAVKYTGLSPEFRVGNGYIPYNDFEIRSMTVNGILYLNKYYIETFKPGLELTEKREFLGRPKELEKKISFTLQLYRQSYLNLSYKITNTEYKGYKFKDLNTYNLSLSTSPFQHLSLSGYFIYGRQIDYNALPPQWGDLFYPSLRVELNIKHLRLESSFARYLLWQNNTKQVVYDSRVYRQEINWVFTKSLNFRILGQYSSSSNIFSISILFSFEPTRFTLFYLGSNHTLLKSENSGLLDFESQDNSFFLKIQYQIRR</sequence>
<protein>
    <recommendedName>
        <fullName evidence="3">Carbohydrate binding family 9 domain-containing protein</fullName>
    </recommendedName>
</protein>
<evidence type="ECO:0000313" key="2">
    <source>
        <dbReference type="Proteomes" id="UP000885826"/>
    </source>
</evidence>
<proteinExistence type="predicted"/>
<dbReference type="SUPFAM" id="SSF49344">
    <property type="entry name" value="CBD9-like"/>
    <property type="match status" value="1"/>
</dbReference>
<dbReference type="Gene3D" id="2.60.40.1190">
    <property type="match status" value="1"/>
</dbReference>
<dbReference type="EMBL" id="DRIG01000057">
    <property type="protein sequence ID" value="HEC78521.1"/>
    <property type="molecule type" value="Genomic_DNA"/>
</dbReference>
<gene>
    <name evidence="1" type="ORF">ENI34_05180</name>
</gene>